<evidence type="ECO:0000313" key="7">
    <source>
        <dbReference type="EMBL" id="CUJ08981.1"/>
    </source>
</evidence>
<sequence length="112" mass="11714">MAVSGVSGIENMLQQMRAVMRAAQNGSAIPADLSPAAAPTSFAAELQNSIRKVSNAQNAATAQSKAFELGASEVSLNDVMIDLQKASLGFQTAVQVRNRLVAAYKEISSMSI</sequence>
<dbReference type="NCBIfam" id="TIGR00205">
    <property type="entry name" value="fliE"/>
    <property type="match status" value="1"/>
</dbReference>
<dbReference type="GO" id="GO:0071973">
    <property type="term" value="P:bacterial-type flagellum-dependent cell motility"/>
    <property type="evidence" value="ECO:0007669"/>
    <property type="project" value="InterPro"/>
</dbReference>
<reference evidence="7 8" key="1">
    <citation type="submission" date="2015-09" db="EMBL/GenBank/DDBJ databases">
        <authorList>
            <person name="Jackson K.R."/>
            <person name="Lunt B.L."/>
            <person name="Fisher J.N.B."/>
            <person name="Gardner A.V."/>
            <person name="Bailey M.E."/>
            <person name="Deus L.M."/>
            <person name="Earl A.S."/>
            <person name="Gibby P.D."/>
            <person name="Hartmann K.A."/>
            <person name="Liu J.E."/>
            <person name="Manci A.M."/>
            <person name="Nielsen D.A."/>
            <person name="Solomon M.B."/>
            <person name="Breakwell D.P."/>
            <person name="Burnett S.H."/>
            <person name="Grose J.H."/>
        </authorList>
    </citation>
    <scope>NUCLEOTIDE SEQUENCE [LARGE SCALE GENOMIC DNA]</scope>
    <source>
        <strain evidence="7 8">2789STDY5608636</strain>
    </source>
</reference>
<dbReference type="Proteomes" id="UP000053096">
    <property type="component" value="Unassembled WGS sequence"/>
</dbReference>
<protein>
    <recommendedName>
        <fullName evidence="4 5">Flagellar hook-basal body complex protein FliE</fullName>
    </recommendedName>
</protein>
<evidence type="ECO:0000256" key="4">
    <source>
        <dbReference type="HAMAP-Rule" id="MF_00724"/>
    </source>
</evidence>
<dbReference type="PANTHER" id="PTHR34653">
    <property type="match status" value="1"/>
</dbReference>
<dbReference type="Proteomes" id="UP000092950">
    <property type="component" value="Chromosome"/>
</dbReference>
<evidence type="ECO:0000313" key="9">
    <source>
        <dbReference type="Proteomes" id="UP000092950"/>
    </source>
</evidence>
<accession>A0A0J6ETP8</accession>
<reference evidence="6 9" key="2">
    <citation type="submission" date="2016-07" db="EMBL/GenBank/DDBJ databases">
        <title>Complete genome sequences of Bordetella pseudohinzii.</title>
        <authorList>
            <person name="Spilker T."/>
            <person name="Darrah R."/>
            <person name="LiPuma J.J."/>
        </authorList>
    </citation>
    <scope>NUCLEOTIDE SEQUENCE [LARGE SCALE GENOMIC DNA]</scope>
    <source>
        <strain evidence="6 9">HI4681</strain>
    </source>
</reference>
<evidence type="ECO:0000256" key="3">
    <source>
        <dbReference type="ARBA" id="ARBA00023143"/>
    </source>
</evidence>
<dbReference type="OrthoDB" id="8909229at2"/>
<name>A0A0J6ETP8_9BORD</name>
<dbReference type="GO" id="GO:0003774">
    <property type="term" value="F:cytoskeletal motor activity"/>
    <property type="evidence" value="ECO:0007669"/>
    <property type="project" value="InterPro"/>
</dbReference>
<proteinExistence type="inferred from homology"/>
<dbReference type="Pfam" id="PF02049">
    <property type="entry name" value="FliE"/>
    <property type="match status" value="1"/>
</dbReference>
<comment type="similarity">
    <text evidence="2 4">Belongs to the FliE family.</text>
</comment>
<evidence type="ECO:0000256" key="2">
    <source>
        <dbReference type="ARBA" id="ARBA00009272"/>
    </source>
</evidence>
<dbReference type="HAMAP" id="MF_00724">
    <property type="entry name" value="FliE"/>
    <property type="match status" value="1"/>
</dbReference>
<evidence type="ECO:0000313" key="6">
    <source>
        <dbReference type="EMBL" id="ANY16006.1"/>
    </source>
</evidence>
<accession>A0A0M7HFY8</accession>
<dbReference type="AlphaFoldDB" id="A0A0J6ETP8"/>
<evidence type="ECO:0000256" key="5">
    <source>
        <dbReference type="NCBIfam" id="TIGR00205"/>
    </source>
</evidence>
<gene>
    <name evidence="4 7" type="primary">fliE</name>
    <name evidence="6" type="ORF">BBN53_08925</name>
    <name evidence="7" type="ORF">ERS370011_03700</name>
</gene>
<dbReference type="EMBL" id="CP016440">
    <property type="protein sequence ID" value="ANY16006.1"/>
    <property type="molecule type" value="Genomic_DNA"/>
</dbReference>
<keyword evidence="3 4" id="KW-0975">Bacterial flagellum</keyword>
<dbReference type="GO" id="GO:0009425">
    <property type="term" value="C:bacterial-type flagellum basal body"/>
    <property type="evidence" value="ECO:0007669"/>
    <property type="project" value="UniProtKB-SubCell"/>
</dbReference>
<keyword evidence="7" id="KW-0966">Cell projection</keyword>
<evidence type="ECO:0000313" key="8">
    <source>
        <dbReference type="Proteomes" id="UP000053096"/>
    </source>
</evidence>
<dbReference type="KEGG" id="bpdz:BBN53_08925"/>
<keyword evidence="9" id="KW-1185">Reference proteome</keyword>
<dbReference type="PRINTS" id="PR01006">
    <property type="entry name" value="FLGHOOKFLIE"/>
</dbReference>
<dbReference type="PANTHER" id="PTHR34653:SF1">
    <property type="entry name" value="FLAGELLAR HOOK-BASAL BODY COMPLEX PROTEIN FLIE"/>
    <property type="match status" value="1"/>
</dbReference>
<keyword evidence="7" id="KW-0969">Cilium</keyword>
<comment type="subcellular location">
    <subcellularLocation>
        <location evidence="1 4">Bacterial flagellum basal body</location>
    </subcellularLocation>
</comment>
<keyword evidence="7" id="KW-0282">Flagellum</keyword>
<dbReference type="RefSeq" id="WP_043211309.1">
    <property type="nucleotide sequence ID" value="NZ_CAJGUP010000070.1"/>
</dbReference>
<evidence type="ECO:0000256" key="1">
    <source>
        <dbReference type="ARBA" id="ARBA00004117"/>
    </source>
</evidence>
<dbReference type="EMBL" id="CYTV01000014">
    <property type="protein sequence ID" value="CUJ08981.1"/>
    <property type="molecule type" value="Genomic_DNA"/>
</dbReference>
<dbReference type="GO" id="GO:0005198">
    <property type="term" value="F:structural molecule activity"/>
    <property type="evidence" value="ECO:0007669"/>
    <property type="project" value="UniProtKB-UniRule"/>
</dbReference>
<organism evidence="7 8">
    <name type="scientific">Bordetella pseudohinzii</name>
    <dbReference type="NCBI Taxonomy" id="1331258"/>
    <lineage>
        <taxon>Bacteria</taxon>
        <taxon>Pseudomonadati</taxon>
        <taxon>Pseudomonadota</taxon>
        <taxon>Betaproteobacteria</taxon>
        <taxon>Burkholderiales</taxon>
        <taxon>Alcaligenaceae</taxon>
        <taxon>Bordetella</taxon>
    </lineage>
</organism>
<dbReference type="InterPro" id="IPR001624">
    <property type="entry name" value="FliE"/>
</dbReference>